<keyword evidence="1" id="KW-0479">Metal-binding</keyword>
<evidence type="ECO:0000313" key="3">
    <source>
        <dbReference type="Proteomes" id="UP000001946"/>
    </source>
</evidence>
<dbReference type="eggNOG" id="COG2818">
    <property type="taxonomic scope" value="Bacteria"/>
</dbReference>
<dbReference type="SUPFAM" id="SSF48150">
    <property type="entry name" value="DNA-glycosylase"/>
    <property type="match status" value="1"/>
</dbReference>
<dbReference type="HOGENOM" id="CLU_083758_1_0_9"/>
<dbReference type="InterPro" id="IPR011257">
    <property type="entry name" value="DNA_glycosylase"/>
</dbReference>
<proteinExistence type="predicted"/>
<dbReference type="InterPro" id="IPR005019">
    <property type="entry name" value="Adenine_glyco"/>
</dbReference>
<dbReference type="GO" id="GO:0008725">
    <property type="term" value="F:DNA-3-methyladenine glycosylase activity"/>
    <property type="evidence" value="ECO:0007669"/>
    <property type="project" value="InterPro"/>
</dbReference>
<reference evidence="2 3" key="1">
    <citation type="journal article" date="2006" name="J. Bacteriol.">
        <title>Complete genome sequence of the dehalorespiring bacterium Desulfitobacterium hafniense Y51 and comparison with Dehalococcoides ethenogenes 195.</title>
        <authorList>
            <person name="Nonaka H."/>
            <person name="Keresztes G."/>
            <person name="Shinoda Y."/>
            <person name="Ikenaga Y."/>
            <person name="Abe M."/>
            <person name="Naito K."/>
            <person name="Inatomi K."/>
            <person name="Furukawa K."/>
            <person name="Inui M."/>
            <person name="Yukawa H."/>
        </authorList>
    </citation>
    <scope>NUCLEOTIDE SEQUENCE [LARGE SCALE GENOMIC DNA]</scope>
    <source>
        <strain evidence="2 3">Y51</strain>
    </source>
</reference>
<feature type="binding site" evidence="1">
    <location>
        <position position="21"/>
    </location>
    <ligand>
        <name>Zn(2+)</name>
        <dbReference type="ChEBI" id="CHEBI:29105"/>
    </ligand>
</feature>
<protein>
    <recommendedName>
        <fullName evidence="4">DNA-3-methyladenine glycosylase I</fullName>
    </recommendedName>
</protein>
<dbReference type="Pfam" id="PF03352">
    <property type="entry name" value="Adenine_glyco"/>
    <property type="match status" value="1"/>
</dbReference>
<keyword evidence="1" id="KW-0862">Zinc</keyword>
<dbReference type="GO" id="GO:0006284">
    <property type="term" value="P:base-excision repair"/>
    <property type="evidence" value="ECO:0007669"/>
    <property type="project" value="InterPro"/>
</dbReference>
<organism evidence="2 3">
    <name type="scientific">Desulfitobacterium hafniense (strain Y51)</name>
    <dbReference type="NCBI Taxonomy" id="138119"/>
    <lineage>
        <taxon>Bacteria</taxon>
        <taxon>Bacillati</taxon>
        <taxon>Bacillota</taxon>
        <taxon>Clostridia</taxon>
        <taxon>Eubacteriales</taxon>
        <taxon>Desulfitobacteriaceae</taxon>
        <taxon>Desulfitobacterium</taxon>
    </lineage>
</organism>
<dbReference type="Proteomes" id="UP000001946">
    <property type="component" value="Chromosome"/>
</dbReference>
<dbReference type="PANTHER" id="PTHR30037">
    <property type="entry name" value="DNA-3-METHYLADENINE GLYCOSYLASE 1"/>
    <property type="match status" value="1"/>
</dbReference>
<dbReference type="Gene3D" id="1.10.340.30">
    <property type="entry name" value="Hypothetical protein, domain 2"/>
    <property type="match status" value="1"/>
</dbReference>
<feature type="binding site" evidence="1">
    <location>
        <position position="192"/>
    </location>
    <ligand>
        <name>Zn(2+)</name>
        <dbReference type="ChEBI" id="CHEBI:29105"/>
    </ligand>
</feature>
<dbReference type="EMBL" id="AP008230">
    <property type="protein sequence ID" value="BAE85274.1"/>
    <property type="molecule type" value="Genomic_DNA"/>
</dbReference>
<dbReference type="GO" id="GO:0046872">
    <property type="term" value="F:metal ion binding"/>
    <property type="evidence" value="ECO:0007669"/>
    <property type="project" value="UniProtKB-KW"/>
</dbReference>
<feature type="binding site" evidence="1">
    <location>
        <position position="34"/>
    </location>
    <ligand>
        <name>Zn(2+)</name>
        <dbReference type="ChEBI" id="CHEBI:29105"/>
    </ligand>
</feature>
<dbReference type="KEGG" id="dsy:DSY3485"/>
<evidence type="ECO:0008006" key="4">
    <source>
        <dbReference type="Google" id="ProtNLM"/>
    </source>
</evidence>
<dbReference type="InterPro" id="IPR052891">
    <property type="entry name" value="DNA-3mA_glycosylase"/>
</dbReference>
<evidence type="ECO:0000313" key="2">
    <source>
        <dbReference type="EMBL" id="BAE85274.1"/>
    </source>
</evidence>
<dbReference type="PANTHER" id="PTHR30037:SF4">
    <property type="entry name" value="DNA-3-METHYLADENINE GLYCOSYLASE I"/>
    <property type="match status" value="1"/>
</dbReference>
<evidence type="ECO:0000256" key="1">
    <source>
        <dbReference type="PIRSR" id="PIRSR605019-1"/>
    </source>
</evidence>
<dbReference type="STRING" id="138119.DSY3485"/>
<dbReference type="AlphaFoldDB" id="Q24RR8"/>
<feature type="binding site" evidence="1">
    <location>
        <position position="196"/>
    </location>
    <ligand>
        <name>Zn(2+)</name>
        <dbReference type="ChEBI" id="CHEBI:29105"/>
    </ligand>
</feature>
<gene>
    <name evidence="2" type="ordered locus">DSY3485</name>
</gene>
<accession>Q24RR8</accession>
<sequence>MRLYRYIKRRKMTMPNELKRCDWAVKSKLEQEYHDQEWGVPVHDDKKLFKMLILEGKQAGLSWATILAKMATLCAAFDDFDPAILVTYDQAKVEELLQNNGIIKNRQKVNAAISNAKAYFTICEQFGSLDNYLWSFVDHKPIVNSWLTLEQVPSSTSVSDAISKDLKKHGFKFVGTTTIYAFMQGVGMVNDHLVSCPFYQRSQLSS</sequence>
<name>Q24RR8_DESHY</name>
<keyword evidence="3" id="KW-1185">Reference proteome</keyword>